<dbReference type="PROSITE" id="PS51485">
    <property type="entry name" value="PHYTOCYANIN"/>
    <property type="match status" value="1"/>
</dbReference>
<evidence type="ECO:0000256" key="2">
    <source>
        <dbReference type="ARBA" id="ARBA00022475"/>
    </source>
</evidence>
<organism evidence="13 14">
    <name type="scientific">Striga hermonthica</name>
    <name type="common">Purple witchweed</name>
    <name type="synonym">Buchnera hermonthica</name>
    <dbReference type="NCBI Taxonomy" id="68872"/>
    <lineage>
        <taxon>Eukaryota</taxon>
        <taxon>Viridiplantae</taxon>
        <taxon>Streptophyta</taxon>
        <taxon>Embryophyta</taxon>
        <taxon>Tracheophyta</taxon>
        <taxon>Spermatophyta</taxon>
        <taxon>Magnoliopsida</taxon>
        <taxon>eudicotyledons</taxon>
        <taxon>Gunneridae</taxon>
        <taxon>Pentapetalae</taxon>
        <taxon>asterids</taxon>
        <taxon>lamiids</taxon>
        <taxon>Lamiales</taxon>
        <taxon>Orobanchaceae</taxon>
        <taxon>Buchnereae</taxon>
        <taxon>Striga</taxon>
    </lineage>
</organism>
<keyword evidence="4 11" id="KW-0732">Signal</keyword>
<evidence type="ECO:0000256" key="9">
    <source>
        <dbReference type="ARBA" id="ARBA00035011"/>
    </source>
</evidence>
<evidence type="ECO:0000256" key="5">
    <source>
        <dbReference type="ARBA" id="ARBA00023136"/>
    </source>
</evidence>
<feature type="signal peptide" evidence="11">
    <location>
        <begin position="1"/>
        <end position="25"/>
    </location>
</feature>
<dbReference type="GO" id="GO:0098552">
    <property type="term" value="C:side of membrane"/>
    <property type="evidence" value="ECO:0007669"/>
    <property type="project" value="UniProtKB-KW"/>
</dbReference>
<feature type="domain" description="Phytocyanin" evidence="12">
    <location>
        <begin position="32"/>
        <end position="135"/>
    </location>
</feature>
<keyword evidence="6" id="KW-1015">Disulfide bond</keyword>
<evidence type="ECO:0000313" key="14">
    <source>
        <dbReference type="Proteomes" id="UP001153555"/>
    </source>
</evidence>
<comment type="similarity">
    <text evidence="9">Belongs to the early nodulin-like (ENODL) family.</text>
</comment>
<feature type="transmembrane region" description="Helical" evidence="10">
    <location>
        <begin position="173"/>
        <end position="193"/>
    </location>
</feature>
<proteinExistence type="inferred from homology"/>
<dbReference type="PANTHER" id="PTHR33021">
    <property type="entry name" value="BLUE COPPER PROTEIN"/>
    <property type="match status" value="1"/>
</dbReference>
<evidence type="ECO:0000256" key="8">
    <source>
        <dbReference type="ARBA" id="ARBA00023288"/>
    </source>
</evidence>
<keyword evidence="10" id="KW-0812">Transmembrane</keyword>
<keyword evidence="8" id="KW-0449">Lipoprotein</keyword>
<comment type="caution">
    <text evidence="13">The sequence shown here is derived from an EMBL/GenBank/DDBJ whole genome shotgun (WGS) entry which is preliminary data.</text>
</comment>
<keyword evidence="7" id="KW-0325">Glycoprotein</keyword>
<evidence type="ECO:0000313" key="13">
    <source>
        <dbReference type="EMBL" id="CAA0838646.1"/>
    </source>
</evidence>
<reference evidence="13" key="1">
    <citation type="submission" date="2019-12" db="EMBL/GenBank/DDBJ databases">
        <authorList>
            <person name="Scholes J."/>
        </authorList>
    </citation>
    <scope>NUCLEOTIDE SEQUENCE</scope>
</reference>
<dbReference type="GO" id="GO:0009055">
    <property type="term" value="F:electron transfer activity"/>
    <property type="evidence" value="ECO:0007669"/>
    <property type="project" value="InterPro"/>
</dbReference>
<dbReference type="InterPro" id="IPR039391">
    <property type="entry name" value="Phytocyanin-like"/>
</dbReference>
<dbReference type="InterPro" id="IPR008972">
    <property type="entry name" value="Cupredoxin"/>
</dbReference>
<dbReference type="Pfam" id="PF02298">
    <property type="entry name" value="Cu_bind_like"/>
    <property type="match status" value="1"/>
</dbReference>
<keyword evidence="14" id="KW-1185">Reference proteome</keyword>
<evidence type="ECO:0000256" key="7">
    <source>
        <dbReference type="ARBA" id="ARBA00023180"/>
    </source>
</evidence>
<dbReference type="SUPFAM" id="SSF49503">
    <property type="entry name" value="Cupredoxins"/>
    <property type="match status" value="1"/>
</dbReference>
<keyword evidence="2" id="KW-1003">Cell membrane</keyword>
<dbReference type="CDD" id="cd11019">
    <property type="entry name" value="OsENODL1_like"/>
    <property type="match status" value="1"/>
</dbReference>
<evidence type="ECO:0000256" key="4">
    <source>
        <dbReference type="ARBA" id="ARBA00022729"/>
    </source>
</evidence>
<dbReference type="EMBL" id="CACSLK010031421">
    <property type="protein sequence ID" value="CAA0838646.1"/>
    <property type="molecule type" value="Genomic_DNA"/>
</dbReference>
<evidence type="ECO:0000259" key="12">
    <source>
        <dbReference type="PROSITE" id="PS51485"/>
    </source>
</evidence>
<keyword evidence="3" id="KW-0336">GPI-anchor</keyword>
<feature type="chain" id="PRO_5040265335" evidence="11">
    <location>
        <begin position="26"/>
        <end position="194"/>
    </location>
</feature>
<evidence type="ECO:0000256" key="1">
    <source>
        <dbReference type="ARBA" id="ARBA00004609"/>
    </source>
</evidence>
<dbReference type="FunFam" id="2.60.40.420:FF:000010">
    <property type="entry name" value="Early nodulin-like protein 1"/>
    <property type="match status" value="1"/>
</dbReference>
<dbReference type="Gene3D" id="2.60.40.420">
    <property type="entry name" value="Cupredoxins - blue copper proteins"/>
    <property type="match status" value="1"/>
</dbReference>
<protein>
    <submittedName>
        <fullName evidence="13">Early nodulin-like protein 6</fullName>
    </submittedName>
</protein>
<dbReference type="InterPro" id="IPR003245">
    <property type="entry name" value="Phytocyanin_dom"/>
</dbReference>
<comment type="subcellular location">
    <subcellularLocation>
        <location evidence="1">Cell membrane</location>
        <topology evidence="1">Lipid-anchor</topology>
        <topology evidence="1">GPI-anchor</topology>
    </subcellularLocation>
</comment>
<gene>
    <name evidence="13" type="ORF">SHERM_05225</name>
</gene>
<name>A0A9N7RP58_STRHE</name>
<dbReference type="InterPro" id="IPR041846">
    <property type="entry name" value="ENL_dom"/>
</dbReference>
<keyword evidence="10" id="KW-1133">Transmembrane helix</keyword>
<accession>A0A9N7RP58</accession>
<sequence>MASAAATSRSFSILLLAAVFAASMAAVLVAGFRFQVGGKGRGWKIPTGDEPETYNEWAAMNRFRIGDTLYFEYEKDSVLVVNDADYLSCNTSNPISKFEDGKTVFMFDRSGAFYFISGLPGHCESGQRLIIRVMHPSEVSAPSIAPSPGPVGGSSGSFGDGREAPGVCSAGKIAVVSCLVMTLLGLFVGAYMFV</sequence>
<dbReference type="Proteomes" id="UP001153555">
    <property type="component" value="Unassembled WGS sequence"/>
</dbReference>
<evidence type="ECO:0000256" key="11">
    <source>
        <dbReference type="SAM" id="SignalP"/>
    </source>
</evidence>
<keyword evidence="5 10" id="KW-0472">Membrane</keyword>
<evidence type="ECO:0000256" key="3">
    <source>
        <dbReference type="ARBA" id="ARBA00022622"/>
    </source>
</evidence>
<dbReference type="PANTHER" id="PTHR33021:SF14">
    <property type="entry name" value="OS01G0272700 PROTEIN"/>
    <property type="match status" value="1"/>
</dbReference>
<dbReference type="AlphaFoldDB" id="A0A9N7RP58"/>
<evidence type="ECO:0000256" key="10">
    <source>
        <dbReference type="SAM" id="Phobius"/>
    </source>
</evidence>
<dbReference type="OrthoDB" id="959565at2759"/>
<evidence type="ECO:0000256" key="6">
    <source>
        <dbReference type="ARBA" id="ARBA00023157"/>
    </source>
</evidence>
<dbReference type="GO" id="GO:0005886">
    <property type="term" value="C:plasma membrane"/>
    <property type="evidence" value="ECO:0007669"/>
    <property type="project" value="UniProtKB-SubCell"/>
</dbReference>